<dbReference type="Pfam" id="PF13439">
    <property type="entry name" value="Glyco_transf_4"/>
    <property type="match status" value="1"/>
</dbReference>
<feature type="region of interest" description="Disordered" evidence="1">
    <location>
        <begin position="1"/>
        <end position="24"/>
    </location>
</feature>
<dbReference type="PANTHER" id="PTHR45947">
    <property type="entry name" value="SULFOQUINOVOSYL TRANSFERASE SQD2"/>
    <property type="match status" value="1"/>
</dbReference>
<dbReference type="AlphaFoldDB" id="A0ABD5M239"/>
<dbReference type="InterPro" id="IPR028098">
    <property type="entry name" value="Glyco_trans_4-like_N"/>
</dbReference>
<accession>A0ABD5M239</accession>
<evidence type="ECO:0000313" key="5">
    <source>
        <dbReference type="Proteomes" id="UP001567572"/>
    </source>
</evidence>
<evidence type="ECO:0000313" key="4">
    <source>
        <dbReference type="EMBL" id="MEZ3164316.1"/>
    </source>
</evidence>
<proteinExistence type="predicted"/>
<gene>
    <name evidence="4" type="ORF">ABNG04_10615</name>
</gene>
<dbReference type="InterPro" id="IPR001296">
    <property type="entry name" value="Glyco_trans_1"/>
</dbReference>
<dbReference type="GO" id="GO:0016757">
    <property type="term" value="F:glycosyltransferase activity"/>
    <property type="evidence" value="ECO:0007669"/>
    <property type="project" value="UniProtKB-KW"/>
</dbReference>
<dbReference type="SUPFAM" id="SSF53756">
    <property type="entry name" value="UDP-Glycosyltransferase/glycogen phosphorylase"/>
    <property type="match status" value="1"/>
</dbReference>
<feature type="compositionally biased region" description="Acidic residues" evidence="1">
    <location>
        <begin position="1"/>
        <end position="17"/>
    </location>
</feature>
<reference evidence="4 5" key="1">
    <citation type="submission" date="2024-06" db="EMBL/GenBank/DDBJ databases">
        <title>Halorubrum miltondacostae sp. nov., a potential PHA producer isolated from an inland solar saltern in Rio Maior, Portugal.</title>
        <authorList>
            <person name="Albuquerque L."/>
            <person name="Viver T."/>
            <person name="Barroso C."/>
            <person name="Claudino R."/>
            <person name="Galvan M."/>
            <person name="Simoes G."/>
            <person name="Lobo Da Cunha A."/>
            <person name="Egas C."/>
        </authorList>
    </citation>
    <scope>NUCLEOTIDE SEQUENCE [LARGE SCALE GENOMIC DNA]</scope>
    <source>
        <strain evidence="4 5">RMP-11</strain>
    </source>
</reference>
<keyword evidence="4" id="KW-0808">Transferase</keyword>
<dbReference type="RefSeq" id="WP_371162395.1">
    <property type="nucleotide sequence ID" value="NZ_JBEDNX010000009.1"/>
</dbReference>
<dbReference type="InterPro" id="IPR050194">
    <property type="entry name" value="Glycosyltransferase_grp1"/>
</dbReference>
<keyword evidence="4" id="KW-0328">Glycosyltransferase</keyword>
<dbReference type="Pfam" id="PF00534">
    <property type="entry name" value="Glycos_transf_1"/>
    <property type="match status" value="1"/>
</dbReference>
<organism evidence="4 5">
    <name type="scientific">Halorubrum miltondacostae</name>
    <dbReference type="NCBI Taxonomy" id="3076378"/>
    <lineage>
        <taxon>Archaea</taxon>
        <taxon>Methanobacteriati</taxon>
        <taxon>Methanobacteriota</taxon>
        <taxon>Stenosarchaea group</taxon>
        <taxon>Halobacteria</taxon>
        <taxon>Halobacteriales</taxon>
        <taxon>Haloferacaceae</taxon>
        <taxon>Halorubrum</taxon>
    </lineage>
</organism>
<dbReference type="Gene3D" id="3.40.50.2000">
    <property type="entry name" value="Glycogen Phosphorylase B"/>
    <property type="match status" value="2"/>
</dbReference>
<comment type="caution">
    <text evidence="4">The sequence shown here is derived from an EMBL/GenBank/DDBJ whole genome shotgun (WGS) entry which is preliminary data.</text>
</comment>
<keyword evidence="5" id="KW-1185">Reference proteome</keyword>
<dbReference type="PANTHER" id="PTHR45947:SF3">
    <property type="entry name" value="SULFOQUINOVOSYL TRANSFERASE SQD2"/>
    <property type="match status" value="1"/>
</dbReference>
<evidence type="ECO:0000256" key="1">
    <source>
        <dbReference type="SAM" id="MobiDB-lite"/>
    </source>
</evidence>
<feature type="domain" description="Glycosyl transferase family 1" evidence="2">
    <location>
        <begin position="213"/>
        <end position="356"/>
    </location>
</feature>
<evidence type="ECO:0000259" key="2">
    <source>
        <dbReference type="Pfam" id="PF00534"/>
    </source>
</evidence>
<sequence length="408" mass="46736">MNSKESEDDEGVDETADADPGLGSSEIFDSIAVAHGNYLERGGAERVSNELARLFDAPLYYGFGDDDYLPEDVETTSLFNDSPVSFLKRNVLTRDLYYAWAAQRLPELTEYDTLILSKNELSWYVPEDEQTLVHYIHSTPRTPYDLFQQRAESPITRLYAFLARTLFLPNTNYPDRFVANSELVARRVQRYWGVPSEKVSVVYPPVSVEEYEPRKRADYYLTYSRLIPEKRIDAIVDAFNELDAELVVGGAGGERDELQARSPENVTFVGYMDEQEKKRRLGETKALLFNAMNEDFGMIPVEAFASGTPVLGVAEGYTKYQVRDGKNGYTHNPTPESIRESIMRFEREDVAWSSAQIETYAQRYSATAFREGMREAVLRAREDSQVRVLDVERERMYHSRTQESDGHK</sequence>
<dbReference type="EMBL" id="JBEDNY010000003">
    <property type="protein sequence ID" value="MEZ3164316.1"/>
    <property type="molecule type" value="Genomic_DNA"/>
</dbReference>
<feature type="domain" description="Glycosyltransferase subfamily 4-like N-terminal" evidence="3">
    <location>
        <begin position="42"/>
        <end position="209"/>
    </location>
</feature>
<evidence type="ECO:0000259" key="3">
    <source>
        <dbReference type="Pfam" id="PF13439"/>
    </source>
</evidence>
<dbReference type="Proteomes" id="UP001567572">
    <property type="component" value="Unassembled WGS sequence"/>
</dbReference>
<protein>
    <submittedName>
        <fullName evidence="4">Glycosyltransferase</fullName>
        <ecNumber evidence="4">2.4.-.-</ecNumber>
    </submittedName>
</protein>
<dbReference type="EC" id="2.4.-.-" evidence="4"/>
<name>A0ABD5M239_9EURY</name>